<dbReference type="SUPFAM" id="SSF55608">
    <property type="entry name" value="Homing endonucleases"/>
    <property type="match status" value="1"/>
</dbReference>
<dbReference type="InterPro" id="IPR004860">
    <property type="entry name" value="LAGLIDADG_dom"/>
</dbReference>
<dbReference type="Gene3D" id="2.170.16.10">
    <property type="entry name" value="Hedgehog/Intein (Hint) domain"/>
    <property type="match status" value="2"/>
</dbReference>
<dbReference type="SMART" id="SM00382">
    <property type="entry name" value="AAA"/>
    <property type="match status" value="1"/>
</dbReference>
<dbReference type="PANTHER" id="PTHR11274">
    <property type="entry name" value="RAD25/XP-B DNA REPAIR HELICASE"/>
    <property type="match status" value="1"/>
</dbReference>
<dbReference type="InterPro" id="IPR001650">
    <property type="entry name" value="Helicase_C-like"/>
</dbReference>
<dbReference type="InterPro" id="IPR027417">
    <property type="entry name" value="P-loop_NTPase"/>
</dbReference>
<dbReference type="Pfam" id="PF04851">
    <property type="entry name" value="ResIII"/>
    <property type="match status" value="1"/>
</dbReference>
<dbReference type="PROSITE" id="PS50818">
    <property type="entry name" value="INTEIN_C_TER"/>
    <property type="match status" value="1"/>
</dbReference>
<dbReference type="InterPro" id="IPR006142">
    <property type="entry name" value="INTEIN"/>
</dbReference>
<dbReference type="InterPro" id="IPR006141">
    <property type="entry name" value="Intein_N"/>
</dbReference>
<dbReference type="SUPFAM" id="SSF51294">
    <property type="entry name" value="Hedgehog/intein (Hint) domain"/>
    <property type="match status" value="1"/>
</dbReference>
<dbReference type="Gene3D" id="3.10.28.10">
    <property type="entry name" value="Homing endonucleases"/>
    <property type="match status" value="1"/>
</dbReference>
<gene>
    <name evidence="19" type="ORF">GCM10009017_13790</name>
    <name evidence="20" type="ORF">J2752_000360</name>
</gene>
<dbReference type="Pfam" id="PF14528">
    <property type="entry name" value="LAGLIDADG_3"/>
    <property type="match status" value="1"/>
</dbReference>
<keyword evidence="8" id="KW-0067">ATP-binding</keyword>
<evidence type="ECO:0000256" key="4">
    <source>
        <dbReference type="ARBA" id="ARBA00022759"/>
    </source>
</evidence>
<feature type="domain" description="Helicase ATP-binding" evidence="17">
    <location>
        <begin position="260"/>
        <end position="388"/>
    </location>
</feature>
<comment type="similarity">
    <text evidence="1">Belongs to the helicase family. RAD25/XPB subfamily.</text>
</comment>
<dbReference type="InterPro" id="IPR032438">
    <property type="entry name" value="ERCC3_RAD25_C"/>
</dbReference>
<keyword evidence="11" id="KW-0413">Isomerase</keyword>
<dbReference type="Pfam" id="PF16203">
    <property type="entry name" value="ERCC3_RAD25_C"/>
    <property type="match status" value="1"/>
</dbReference>
<keyword evidence="2" id="KW-0540">Nuclease</keyword>
<comment type="catalytic activity">
    <reaction evidence="12">
        <text>Couples ATP hydrolysis with the unwinding of duplex DNA by translocating in the 3'-5' direction.</text>
        <dbReference type="EC" id="5.6.2.4"/>
    </reaction>
</comment>
<evidence type="ECO:0000256" key="6">
    <source>
        <dbReference type="ARBA" id="ARBA00022806"/>
    </source>
</evidence>
<dbReference type="Pfam" id="PF14890">
    <property type="entry name" value="Intein_splicing"/>
    <property type="match status" value="1"/>
</dbReference>
<keyword evidence="3" id="KW-0547">Nucleotide-binding</keyword>
<dbReference type="InterPro" id="IPR027434">
    <property type="entry name" value="Homing_endonucl"/>
</dbReference>
<feature type="region of interest" description="Disordered" evidence="15">
    <location>
        <begin position="1078"/>
        <end position="1121"/>
    </location>
</feature>
<dbReference type="PROSITE" id="PS51192">
    <property type="entry name" value="HELICASE_ATP_BIND_1"/>
    <property type="match status" value="1"/>
</dbReference>
<comment type="caution">
    <text evidence="19">The sequence shown here is derived from an EMBL/GenBank/DDBJ whole genome shotgun (WGS) entry which is preliminary data.</text>
</comment>
<dbReference type="PROSITE" id="PS50817">
    <property type="entry name" value="INTEIN_N_TER"/>
    <property type="match status" value="1"/>
</dbReference>
<dbReference type="InterPro" id="IPR014001">
    <property type="entry name" value="Helicase_ATP-bd"/>
</dbReference>
<evidence type="ECO:0000313" key="21">
    <source>
        <dbReference type="Proteomes" id="UP000614609"/>
    </source>
</evidence>
<protein>
    <recommendedName>
        <fullName evidence="13">DNA 3'-5' helicase</fullName>
        <ecNumber evidence="13">5.6.2.4</ecNumber>
    </recommendedName>
</protein>
<sequence>MTDDEADPTLSLDAFYDALESVGRPVVTAGRLAGVLDWTQAEASDALDRLADDDAAVQRVDVSNDPVVWFPTDWARTTERERVVVFPEHREVVVDQPTQFTRAQLAQFATLTDTTGENAYRYRVREEDVWGAPHDDVESLRRTLRQALGDRYPTLEEFVTDQWRRARQFRLYTHEEGYVVLEASSPEMMGNVAEQHLSEGTIRAPITDTEAWVAAEAVATVKRDLYEAGYPVQDDRTLDEGAEIDIDLRLSLRDYQRGWVKRFVESGSGVLVGPPGSGKTVAALGVMDEIGRETLILVPGRELVGQWRDSLLEYTTLGQGDVAEYHGGVKEIGPVTVATYSSAGMERHRRLFDEKRWGLVVYDEAHHIPGDVFRRTADLQASARLGLSVDGDTVVPIRSETGVEMRRIESLASEYLGDDVGVASVSDLETLAVTEDGAVEWTPLTSVMRHAHDGPLYRVRARNGREVTVTEDHSLIVFDGDEMAITSKLPGDLGDDDFLLQPSTLPDAVASAESTDDTDTSTVDIMGLLDEGYVLVNEDAPTSAFDALYERNVGDNKARYRWKSRRYLPLDVAREIDFEREFVKGVYVHGRRTYVPPVVSTEAFARLVGLFVADGAIDDHRVEFYAEDSAQTSEVDAFRDVIRAVCPEADINSVANGENCTTLRVSGVLLRILERIGLSNGAREKHVPPMVLSNPDAYEPFLEGVVLGDGHRATRERGREMVTISTSSDRLAQGLNLILAELGYVGGVYRRDCDVGVREGEHDTVTNNLVRFNPKNVQNGGRLSLTPFTETLSDAYEGLPRDPSRAADGGQLTSGLSDRVRLNDDELRTISARSGIDADWLAETDVAMLDVESVTEVDGEEYVYDVSTEHENFLGNHLFCHNSATPVRGDDREADIYTLIGPPIGTDWEALFEAGFVQEPEVEIRFVPWADDEHRYEYASADGHERRMLAASNPAKVDEVRAILDAHPDAKTLLFVDYLDQGEALSDALSIPFVSGDTPHSHRERLFHEFRAGERDTLLVSRVADEGIDLPDAELAIVASGLGGSRRQGAQRAGRTMRPAGRALVYVLATRGTEEEDFARNQTRHLAEKGARVREADAETSGGPNGSEGPRNERTGSGSDP</sequence>
<evidence type="ECO:0000259" key="18">
    <source>
        <dbReference type="PROSITE" id="PS51194"/>
    </source>
</evidence>
<dbReference type="SMART" id="SM00306">
    <property type="entry name" value="HintN"/>
    <property type="match status" value="1"/>
</dbReference>
<evidence type="ECO:0000256" key="8">
    <source>
        <dbReference type="ARBA" id="ARBA00022840"/>
    </source>
</evidence>
<evidence type="ECO:0000256" key="13">
    <source>
        <dbReference type="ARBA" id="ARBA00034808"/>
    </source>
</evidence>
<dbReference type="SMART" id="SM00487">
    <property type="entry name" value="DEXDc"/>
    <property type="match status" value="1"/>
</dbReference>
<dbReference type="GO" id="GO:0043138">
    <property type="term" value="F:3'-5' DNA helicase activity"/>
    <property type="evidence" value="ECO:0007669"/>
    <property type="project" value="UniProtKB-EC"/>
</dbReference>
<evidence type="ECO:0000256" key="9">
    <source>
        <dbReference type="ARBA" id="ARBA00022886"/>
    </source>
</evidence>
<keyword evidence="9" id="KW-0404">Intron homing</keyword>
<dbReference type="GO" id="GO:0016539">
    <property type="term" value="P:intein-mediated protein splicing"/>
    <property type="evidence" value="ECO:0007669"/>
    <property type="project" value="InterPro"/>
</dbReference>
<keyword evidence="6 20" id="KW-0347">Helicase</keyword>
<dbReference type="EC" id="5.6.2.4" evidence="13"/>
<dbReference type="InterPro" id="IPR004042">
    <property type="entry name" value="Intein_endonuc_central"/>
</dbReference>
<dbReference type="PRINTS" id="PR00379">
    <property type="entry name" value="INTEIN"/>
</dbReference>
<evidence type="ECO:0000313" key="19">
    <source>
        <dbReference type="EMBL" id="GGM64908.1"/>
    </source>
</evidence>
<dbReference type="EMBL" id="BMOO01000003">
    <property type="protein sequence ID" value="GGM64908.1"/>
    <property type="molecule type" value="Genomic_DNA"/>
</dbReference>
<reference evidence="19" key="2">
    <citation type="submission" date="2020-09" db="EMBL/GenBank/DDBJ databases">
        <authorList>
            <person name="Sun Q."/>
            <person name="Ohkuma M."/>
        </authorList>
    </citation>
    <scope>NUCLEOTIDE SEQUENCE</scope>
    <source>
        <strain evidence="19">JCM 16108</strain>
    </source>
</reference>
<reference evidence="20" key="3">
    <citation type="submission" date="2021-03" db="EMBL/GenBank/DDBJ databases">
        <title>Genomic Encyclopedia of Type Strains, Phase IV (KMG-IV): sequencing the most valuable type-strain genomes for metagenomic binning, comparative biology and taxonomic classification.</title>
        <authorList>
            <person name="Goeker M."/>
        </authorList>
    </citation>
    <scope>NUCLEOTIDE SEQUENCE</scope>
    <source>
        <strain evidence="20">DSM 22443</strain>
    </source>
</reference>
<dbReference type="Proteomes" id="UP000614609">
    <property type="component" value="Unassembled WGS sequence"/>
</dbReference>
<dbReference type="GO" id="GO:0003677">
    <property type="term" value="F:DNA binding"/>
    <property type="evidence" value="ECO:0007669"/>
    <property type="project" value="InterPro"/>
</dbReference>
<dbReference type="InterPro" id="IPR003587">
    <property type="entry name" value="Hint_dom_N"/>
</dbReference>
<keyword evidence="7" id="KW-0068">Autocatalytic cleavage</keyword>
<evidence type="ECO:0000256" key="15">
    <source>
        <dbReference type="SAM" id="MobiDB-lite"/>
    </source>
</evidence>
<dbReference type="InterPro" id="IPR003586">
    <property type="entry name" value="Hint_dom_C"/>
</dbReference>
<dbReference type="PANTHER" id="PTHR11274:SF0">
    <property type="entry name" value="GENERAL TRANSCRIPTION AND DNA REPAIR FACTOR IIH HELICASE SUBUNIT XPB"/>
    <property type="match status" value="1"/>
</dbReference>
<evidence type="ECO:0000313" key="20">
    <source>
        <dbReference type="EMBL" id="MBP1953479.1"/>
    </source>
</evidence>
<reference evidence="19" key="1">
    <citation type="journal article" date="2014" name="Int. J. Syst. Evol. Microbiol.">
        <title>Complete genome sequence of Corynebacterium casei LMG S-19264T (=DSM 44701T), isolated from a smear-ripened cheese.</title>
        <authorList>
            <consortium name="US DOE Joint Genome Institute (JGI-PGF)"/>
            <person name="Walter F."/>
            <person name="Albersmeier A."/>
            <person name="Kalinowski J."/>
            <person name="Ruckert C."/>
        </authorList>
    </citation>
    <scope>NUCLEOTIDE SEQUENCE</scope>
    <source>
        <strain evidence="19">JCM 16108</strain>
    </source>
</reference>
<accession>A0A830FVD0</accession>
<evidence type="ECO:0000256" key="10">
    <source>
        <dbReference type="ARBA" id="ARBA00023000"/>
    </source>
</evidence>
<evidence type="ECO:0000256" key="7">
    <source>
        <dbReference type="ARBA" id="ARBA00022813"/>
    </source>
</evidence>
<name>A0A830FVD0_9EURY</name>
<comment type="catalytic activity">
    <reaction evidence="14">
        <text>ATP + H2O = ADP + phosphate + H(+)</text>
        <dbReference type="Rhea" id="RHEA:13065"/>
        <dbReference type="ChEBI" id="CHEBI:15377"/>
        <dbReference type="ChEBI" id="CHEBI:15378"/>
        <dbReference type="ChEBI" id="CHEBI:30616"/>
        <dbReference type="ChEBI" id="CHEBI:43474"/>
        <dbReference type="ChEBI" id="CHEBI:456216"/>
        <dbReference type="EC" id="5.6.2.4"/>
    </reaction>
</comment>
<dbReference type="GO" id="GO:0005524">
    <property type="term" value="F:ATP binding"/>
    <property type="evidence" value="ECO:0007669"/>
    <property type="project" value="UniProtKB-KW"/>
</dbReference>
<feature type="domain" description="Helicase C-terminal" evidence="18">
    <location>
        <begin position="956"/>
        <end position="1101"/>
    </location>
</feature>
<dbReference type="GO" id="GO:0016787">
    <property type="term" value="F:hydrolase activity"/>
    <property type="evidence" value="ECO:0007669"/>
    <property type="project" value="UniProtKB-KW"/>
</dbReference>
<feature type="domain" description="DOD-type homing endonuclease" evidence="16">
    <location>
        <begin position="607"/>
        <end position="744"/>
    </location>
</feature>
<proteinExistence type="inferred from homology"/>
<dbReference type="SUPFAM" id="SSF52540">
    <property type="entry name" value="P-loop containing nucleoside triphosphate hydrolases"/>
    <property type="match status" value="2"/>
</dbReference>
<dbReference type="InterPro" id="IPR003593">
    <property type="entry name" value="AAA+_ATPase"/>
</dbReference>
<dbReference type="SMART" id="SM00305">
    <property type="entry name" value="HintC"/>
    <property type="match status" value="1"/>
</dbReference>
<dbReference type="PROSITE" id="PS51194">
    <property type="entry name" value="HELICASE_CTER"/>
    <property type="match status" value="1"/>
</dbReference>
<dbReference type="Gene3D" id="3.40.50.300">
    <property type="entry name" value="P-loop containing nucleotide triphosphate hydrolases"/>
    <property type="match status" value="2"/>
</dbReference>
<dbReference type="Proteomes" id="UP000765891">
    <property type="component" value="Unassembled WGS sequence"/>
</dbReference>
<evidence type="ECO:0000256" key="3">
    <source>
        <dbReference type="ARBA" id="ARBA00022741"/>
    </source>
</evidence>
<keyword evidence="21" id="KW-1185">Reference proteome</keyword>
<feature type="compositionally biased region" description="Basic and acidic residues" evidence="15">
    <location>
        <begin position="1085"/>
        <end position="1097"/>
    </location>
</feature>
<organism evidence="19 21">
    <name type="scientific">Halarchaeum rubridurum</name>
    <dbReference type="NCBI Taxonomy" id="489911"/>
    <lineage>
        <taxon>Archaea</taxon>
        <taxon>Methanobacteriati</taxon>
        <taxon>Methanobacteriota</taxon>
        <taxon>Stenosarchaea group</taxon>
        <taxon>Halobacteria</taxon>
        <taxon>Halobacteriales</taxon>
        <taxon>Halobacteriaceae</taxon>
    </lineage>
</organism>
<dbReference type="InterPro" id="IPR030934">
    <property type="entry name" value="Intein_C"/>
</dbReference>
<keyword evidence="5" id="KW-0378">Hydrolase</keyword>
<dbReference type="NCBIfam" id="TIGR01445">
    <property type="entry name" value="intein_Nterm"/>
    <property type="match status" value="1"/>
</dbReference>
<evidence type="ECO:0000256" key="11">
    <source>
        <dbReference type="ARBA" id="ARBA00023235"/>
    </source>
</evidence>
<dbReference type="CDD" id="cd00081">
    <property type="entry name" value="Hint"/>
    <property type="match status" value="1"/>
</dbReference>
<dbReference type="InterPro" id="IPR050615">
    <property type="entry name" value="ATP-dep_DNA_Helicase"/>
</dbReference>
<dbReference type="InterPro" id="IPR006935">
    <property type="entry name" value="Helicase/UvrB_N"/>
</dbReference>
<evidence type="ECO:0000256" key="5">
    <source>
        <dbReference type="ARBA" id="ARBA00022801"/>
    </source>
</evidence>
<dbReference type="AlphaFoldDB" id="A0A830FVD0"/>
<dbReference type="EMBL" id="JAGGKO010000001">
    <property type="protein sequence ID" value="MBP1953479.1"/>
    <property type="molecule type" value="Genomic_DNA"/>
</dbReference>
<dbReference type="PROSITE" id="PS50819">
    <property type="entry name" value="INTEIN_ENDONUCLEASE"/>
    <property type="match status" value="1"/>
</dbReference>
<evidence type="ECO:0000256" key="14">
    <source>
        <dbReference type="ARBA" id="ARBA00048988"/>
    </source>
</evidence>
<dbReference type="SMART" id="SM00490">
    <property type="entry name" value="HELICc"/>
    <property type="match status" value="1"/>
</dbReference>
<keyword evidence="4 20" id="KW-0255">Endonuclease</keyword>
<dbReference type="InterPro" id="IPR036844">
    <property type="entry name" value="Hint_dom_sf"/>
</dbReference>
<keyword evidence="10" id="KW-0651">Protein splicing</keyword>
<evidence type="ECO:0000256" key="12">
    <source>
        <dbReference type="ARBA" id="ARBA00034617"/>
    </source>
</evidence>
<dbReference type="GO" id="GO:0006314">
    <property type="term" value="P:intron homing"/>
    <property type="evidence" value="ECO:0007669"/>
    <property type="project" value="UniProtKB-KW"/>
</dbReference>
<evidence type="ECO:0000256" key="1">
    <source>
        <dbReference type="ARBA" id="ARBA00006637"/>
    </source>
</evidence>
<evidence type="ECO:0000256" key="2">
    <source>
        <dbReference type="ARBA" id="ARBA00022722"/>
    </source>
</evidence>
<evidence type="ECO:0000259" key="16">
    <source>
        <dbReference type="PROSITE" id="PS50819"/>
    </source>
</evidence>
<evidence type="ECO:0000259" key="17">
    <source>
        <dbReference type="PROSITE" id="PS51192"/>
    </source>
</evidence>
<dbReference type="GO" id="GO:0004519">
    <property type="term" value="F:endonuclease activity"/>
    <property type="evidence" value="ECO:0007669"/>
    <property type="project" value="UniProtKB-KW"/>
</dbReference>